<protein>
    <recommendedName>
        <fullName evidence="1">Rhodanese domain-containing protein</fullName>
    </recommendedName>
</protein>
<dbReference type="PROSITE" id="PS50206">
    <property type="entry name" value="RHODANESE_3"/>
    <property type="match status" value="1"/>
</dbReference>
<organism evidence="2">
    <name type="scientific">Fonticula alba</name>
    <name type="common">Slime mold</name>
    <dbReference type="NCBI Taxonomy" id="691883"/>
    <lineage>
        <taxon>Eukaryota</taxon>
        <taxon>Rotosphaerida</taxon>
        <taxon>Fonticulaceae</taxon>
        <taxon>Fonticula</taxon>
    </lineage>
</organism>
<accession>A0A058ZDM9</accession>
<dbReference type="Proteomes" id="UP000030693">
    <property type="component" value="Unassembled WGS sequence"/>
</dbReference>
<dbReference type="Gene3D" id="3.40.50.1000">
    <property type="entry name" value="HAD superfamily/HAD-like"/>
    <property type="match status" value="2"/>
</dbReference>
<evidence type="ECO:0000313" key="2">
    <source>
        <dbReference type="EMBL" id="KCV72033.1"/>
    </source>
</evidence>
<name>A0A058ZDM9_FONAL</name>
<keyword evidence="3" id="KW-1185">Reference proteome</keyword>
<evidence type="ECO:0000313" key="3">
    <source>
        <dbReference type="Proteomes" id="UP000030693"/>
    </source>
</evidence>
<dbReference type="GO" id="GO:0005737">
    <property type="term" value="C:cytoplasm"/>
    <property type="evidence" value="ECO:0007669"/>
    <property type="project" value="TreeGrafter"/>
</dbReference>
<dbReference type="InterPro" id="IPR023214">
    <property type="entry name" value="HAD_sf"/>
</dbReference>
<dbReference type="Pfam" id="PF13344">
    <property type="entry name" value="Hydrolase_6"/>
    <property type="match status" value="1"/>
</dbReference>
<reference evidence="2" key="1">
    <citation type="submission" date="2013-04" db="EMBL/GenBank/DDBJ databases">
        <title>The Genome Sequence of Fonticula alba ATCC 38817.</title>
        <authorList>
            <consortium name="The Broad Institute Genomics Platform"/>
            <person name="Russ C."/>
            <person name="Cuomo C."/>
            <person name="Burger G."/>
            <person name="Gray M.W."/>
            <person name="Holland P.W.H."/>
            <person name="King N."/>
            <person name="Lang F.B.F."/>
            <person name="Roger A.J."/>
            <person name="Ruiz-Trillo I."/>
            <person name="Brown M."/>
            <person name="Walker B."/>
            <person name="Young S."/>
            <person name="Zeng Q."/>
            <person name="Gargeya S."/>
            <person name="Fitzgerald M."/>
            <person name="Haas B."/>
            <person name="Abouelleil A."/>
            <person name="Allen A.W."/>
            <person name="Alvarado L."/>
            <person name="Arachchi H.M."/>
            <person name="Berlin A.M."/>
            <person name="Chapman S.B."/>
            <person name="Gainer-Dewar J."/>
            <person name="Goldberg J."/>
            <person name="Griggs A."/>
            <person name="Gujja S."/>
            <person name="Hansen M."/>
            <person name="Howarth C."/>
            <person name="Imamovic A."/>
            <person name="Ireland A."/>
            <person name="Larimer J."/>
            <person name="McCowan C."/>
            <person name="Murphy C."/>
            <person name="Pearson M."/>
            <person name="Poon T.W."/>
            <person name="Priest M."/>
            <person name="Roberts A."/>
            <person name="Saif S."/>
            <person name="Shea T."/>
            <person name="Sisk P."/>
            <person name="Sykes S."/>
            <person name="Wortman J."/>
            <person name="Nusbaum C."/>
            <person name="Birren B."/>
        </authorList>
    </citation>
    <scope>NUCLEOTIDE SEQUENCE [LARGE SCALE GENOMIC DNA]</scope>
    <source>
        <strain evidence="2">ATCC 38817</strain>
    </source>
</reference>
<dbReference type="GO" id="GO:0016791">
    <property type="term" value="F:phosphatase activity"/>
    <property type="evidence" value="ECO:0007669"/>
    <property type="project" value="TreeGrafter"/>
</dbReference>
<dbReference type="SUPFAM" id="SSF56784">
    <property type="entry name" value="HAD-like"/>
    <property type="match status" value="1"/>
</dbReference>
<gene>
    <name evidence="2" type="ORF">H696_01439</name>
</gene>
<dbReference type="PANTHER" id="PTHR19288">
    <property type="entry name" value="4-NITROPHENYLPHOSPHATASE-RELATED"/>
    <property type="match status" value="1"/>
</dbReference>
<dbReference type="RefSeq" id="XP_009493611.1">
    <property type="nucleotide sequence ID" value="XM_009495336.1"/>
</dbReference>
<dbReference type="Pfam" id="PF13242">
    <property type="entry name" value="Hydrolase_like"/>
    <property type="match status" value="1"/>
</dbReference>
<dbReference type="InterPro" id="IPR001763">
    <property type="entry name" value="Rhodanese-like_dom"/>
</dbReference>
<dbReference type="eggNOG" id="KOG1618">
    <property type="taxonomic scope" value="Eukaryota"/>
</dbReference>
<sequence>MSPSAPAPPVDFAFALDVDGVLFRGGASNPIPGSPEVLAALQHHRIPHVLITNGTGILEAEKAREIQDMVRSYVADEAHTEAASPAAAAYTLPEDAVVIASTPMRSLVTHHGWAKKRVLAVAWTSEFALRSARAYGFENVVTVDEYLAKHPVLVAGNFVDAPVHTEPGHWDDVEPIEGVLLFHLTLGAFRESLATLFQLAVGRKLETIQFGKPFPEMYAYTERALALQFYRSTHGTDPADIQQDLPLPGTIYAVGDNPLSDIKGANGRGAPWTSVLVRTGNFNTDAPNDPDNPAAMVCDDLLQAFRQIAAAHGLPLGEDLC</sequence>
<dbReference type="GeneID" id="20526164"/>
<dbReference type="STRING" id="691883.A0A058ZDM9"/>
<feature type="domain" description="Rhodanese" evidence="1">
    <location>
        <begin position="123"/>
        <end position="155"/>
    </location>
</feature>
<proteinExistence type="predicted"/>
<dbReference type="InterPro" id="IPR006357">
    <property type="entry name" value="HAD-SF_hydro_IIA"/>
</dbReference>
<dbReference type="PANTHER" id="PTHR19288:SF93">
    <property type="entry name" value="FI11325P-RELATED"/>
    <property type="match status" value="1"/>
</dbReference>
<dbReference type="AlphaFoldDB" id="A0A058ZDM9"/>
<dbReference type="InterPro" id="IPR036412">
    <property type="entry name" value="HAD-like_sf"/>
</dbReference>
<dbReference type="EMBL" id="KB932202">
    <property type="protein sequence ID" value="KCV72033.1"/>
    <property type="molecule type" value="Genomic_DNA"/>
</dbReference>
<evidence type="ECO:0000259" key="1">
    <source>
        <dbReference type="PROSITE" id="PS50206"/>
    </source>
</evidence>
<dbReference type="OrthoDB" id="10251048at2759"/>